<keyword evidence="1" id="KW-0863">Zinc-finger</keyword>
<dbReference type="EMBL" id="JAUUTY010000002">
    <property type="protein sequence ID" value="KAK1685628.1"/>
    <property type="molecule type" value="Genomic_DNA"/>
</dbReference>
<dbReference type="SUPFAM" id="SSF57756">
    <property type="entry name" value="Retrovirus zinc finger-like domains"/>
    <property type="match status" value="1"/>
</dbReference>
<evidence type="ECO:0000259" key="3">
    <source>
        <dbReference type="PROSITE" id="PS50158"/>
    </source>
</evidence>
<comment type="caution">
    <text evidence="4">The sequence shown here is derived from an EMBL/GenBank/DDBJ whole genome shotgun (WGS) entry which is preliminary data.</text>
</comment>
<dbReference type="SMART" id="SM00343">
    <property type="entry name" value="ZnF_C2HC"/>
    <property type="match status" value="1"/>
</dbReference>
<dbReference type="InterPro" id="IPR013103">
    <property type="entry name" value="RVT_2"/>
</dbReference>
<accession>A0AAD8TQ23</accession>
<evidence type="ECO:0000313" key="5">
    <source>
        <dbReference type="Proteomes" id="UP001231189"/>
    </source>
</evidence>
<evidence type="ECO:0000256" key="2">
    <source>
        <dbReference type="SAM" id="MobiDB-lite"/>
    </source>
</evidence>
<evidence type="ECO:0000313" key="4">
    <source>
        <dbReference type="EMBL" id="KAK1685628.1"/>
    </source>
</evidence>
<dbReference type="InterPro" id="IPR036875">
    <property type="entry name" value="Znf_CCHC_sf"/>
</dbReference>
<organism evidence="4 5">
    <name type="scientific">Lolium multiflorum</name>
    <name type="common">Italian ryegrass</name>
    <name type="synonym">Lolium perenne subsp. multiflorum</name>
    <dbReference type="NCBI Taxonomy" id="4521"/>
    <lineage>
        <taxon>Eukaryota</taxon>
        <taxon>Viridiplantae</taxon>
        <taxon>Streptophyta</taxon>
        <taxon>Embryophyta</taxon>
        <taxon>Tracheophyta</taxon>
        <taxon>Spermatophyta</taxon>
        <taxon>Magnoliopsida</taxon>
        <taxon>Liliopsida</taxon>
        <taxon>Poales</taxon>
        <taxon>Poaceae</taxon>
        <taxon>BOP clade</taxon>
        <taxon>Pooideae</taxon>
        <taxon>Poodae</taxon>
        <taxon>Poeae</taxon>
        <taxon>Poeae Chloroplast Group 2 (Poeae type)</taxon>
        <taxon>Loliodinae</taxon>
        <taxon>Loliinae</taxon>
        <taxon>Lolium</taxon>
    </lineage>
</organism>
<sequence length="349" mass="39697">MLAMTGHAKKLSDLGIVIPNRLGINRVLQSLPPSYKNFVMNYNMQNMNKELPELFGMLKAAEIEIKKEHQVLMVNKTTSFKKQGKSRGKFKKGGKKAATPPMKPKNGPKPDAECYYCKEKGHWKRNCSKYLADLKSGLVKKKKEDLPDSRKAVENKRIFKRKTDADGNITVYKARLVAKGFRQIQGVDYDETFSPVAKLKSTNSWVFHLYNEGQGEGVGHPNTTRWPHPYSGRRPLSQTLAAHSSFFPARLAKLRRDSPPPPTPRRHAAGFKRSYYFRCPLEREVDVVFINNRTCDRVRWAARGAVIKIFYALLQAASERLPQQQEPHLVGFGISSRVRLDNPLVATVF</sequence>
<keyword evidence="1" id="KW-0479">Metal-binding</keyword>
<dbReference type="Gene3D" id="4.10.60.10">
    <property type="entry name" value="Zinc finger, CCHC-type"/>
    <property type="match status" value="1"/>
</dbReference>
<keyword evidence="1" id="KW-0862">Zinc</keyword>
<keyword evidence="5" id="KW-1185">Reference proteome</keyword>
<dbReference type="GO" id="GO:0008270">
    <property type="term" value="F:zinc ion binding"/>
    <property type="evidence" value="ECO:0007669"/>
    <property type="project" value="UniProtKB-KW"/>
</dbReference>
<dbReference type="Pfam" id="PF00098">
    <property type="entry name" value="zf-CCHC"/>
    <property type="match status" value="1"/>
</dbReference>
<name>A0AAD8TQ23_LOLMU</name>
<dbReference type="InterPro" id="IPR001878">
    <property type="entry name" value="Znf_CCHC"/>
</dbReference>
<proteinExistence type="predicted"/>
<feature type="region of interest" description="Disordered" evidence="2">
    <location>
        <begin position="81"/>
        <end position="108"/>
    </location>
</feature>
<feature type="domain" description="CCHC-type" evidence="3">
    <location>
        <begin position="114"/>
        <end position="129"/>
    </location>
</feature>
<reference evidence="4" key="1">
    <citation type="submission" date="2023-07" db="EMBL/GenBank/DDBJ databases">
        <title>A chromosome-level genome assembly of Lolium multiflorum.</title>
        <authorList>
            <person name="Chen Y."/>
            <person name="Copetti D."/>
            <person name="Kolliker R."/>
            <person name="Studer B."/>
        </authorList>
    </citation>
    <scope>NUCLEOTIDE SEQUENCE</scope>
    <source>
        <strain evidence="4">02402/16</strain>
        <tissue evidence="4">Leaf</tissue>
    </source>
</reference>
<feature type="compositionally biased region" description="Basic residues" evidence="2">
    <location>
        <begin position="82"/>
        <end position="95"/>
    </location>
</feature>
<gene>
    <name evidence="4" type="ORF">QYE76_046476</name>
</gene>
<protein>
    <recommendedName>
        <fullName evidence="3">CCHC-type domain-containing protein</fullName>
    </recommendedName>
</protein>
<dbReference type="PROSITE" id="PS50158">
    <property type="entry name" value="ZF_CCHC"/>
    <property type="match status" value="1"/>
</dbReference>
<dbReference type="Proteomes" id="UP001231189">
    <property type="component" value="Unassembled WGS sequence"/>
</dbReference>
<dbReference type="GO" id="GO:0003676">
    <property type="term" value="F:nucleic acid binding"/>
    <property type="evidence" value="ECO:0007669"/>
    <property type="project" value="InterPro"/>
</dbReference>
<dbReference type="Pfam" id="PF07727">
    <property type="entry name" value="RVT_2"/>
    <property type="match status" value="1"/>
</dbReference>
<dbReference type="AlphaFoldDB" id="A0AAD8TQ23"/>
<evidence type="ECO:0000256" key="1">
    <source>
        <dbReference type="PROSITE-ProRule" id="PRU00047"/>
    </source>
</evidence>